<organism evidence="3 4">
    <name type="scientific">Mycolicibacterium cyprinidarum</name>
    <dbReference type="NCBI Taxonomy" id="2860311"/>
    <lineage>
        <taxon>Bacteria</taxon>
        <taxon>Bacillati</taxon>
        <taxon>Actinomycetota</taxon>
        <taxon>Actinomycetes</taxon>
        <taxon>Mycobacteriales</taxon>
        <taxon>Mycobacteriaceae</taxon>
        <taxon>Mycolicibacterium</taxon>
    </lineage>
</organism>
<proteinExistence type="predicted"/>
<dbReference type="Pfam" id="PF06742">
    <property type="entry name" value="DUF1214"/>
    <property type="match status" value="1"/>
</dbReference>
<dbReference type="Proteomes" id="UP001060504">
    <property type="component" value="Unassembled WGS sequence"/>
</dbReference>
<evidence type="ECO:0000313" key="4">
    <source>
        <dbReference type="Proteomes" id="UP001060504"/>
    </source>
</evidence>
<evidence type="ECO:0000259" key="1">
    <source>
        <dbReference type="Pfam" id="PF06742"/>
    </source>
</evidence>
<accession>A0ABQ4V9N1</accession>
<dbReference type="InterPro" id="IPR037050">
    <property type="entry name" value="DUF1254_sf"/>
</dbReference>
<dbReference type="PANTHER" id="PTHR36509:SF2">
    <property type="entry name" value="BLL3101 PROTEIN"/>
    <property type="match status" value="1"/>
</dbReference>
<name>A0ABQ4V9N1_9MYCO</name>
<dbReference type="Gene3D" id="2.60.40.1610">
    <property type="entry name" value="Domain of unknown function DUF1254"/>
    <property type="match status" value="1"/>
</dbReference>
<dbReference type="InterPro" id="IPR010679">
    <property type="entry name" value="DUF1254"/>
</dbReference>
<dbReference type="InterPro" id="IPR037049">
    <property type="entry name" value="DUF1214_C_sf"/>
</dbReference>
<evidence type="ECO:0000259" key="2">
    <source>
        <dbReference type="Pfam" id="PF06863"/>
    </source>
</evidence>
<dbReference type="EMBL" id="BPRH01000835">
    <property type="protein sequence ID" value="GJF11046.1"/>
    <property type="molecule type" value="Genomic_DNA"/>
</dbReference>
<dbReference type="PANTHER" id="PTHR36509">
    <property type="entry name" value="BLL3101 PROTEIN"/>
    <property type="match status" value="1"/>
</dbReference>
<evidence type="ECO:0008006" key="5">
    <source>
        <dbReference type="Google" id="ProtNLM"/>
    </source>
</evidence>
<gene>
    <name evidence="3" type="ORF">NGTWS1702_07680</name>
</gene>
<feature type="domain" description="DUF1214" evidence="1">
    <location>
        <begin position="321"/>
        <end position="431"/>
    </location>
</feature>
<dbReference type="InterPro" id="IPR010621">
    <property type="entry name" value="DUF1214"/>
</dbReference>
<dbReference type="SUPFAM" id="SSF160935">
    <property type="entry name" value="VPA0735-like"/>
    <property type="match status" value="1"/>
</dbReference>
<comment type="caution">
    <text evidence="3">The sequence shown here is derived from an EMBL/GenBank/DDBJ whole genome shotgun (WGS) entry which is preliminary data.</text>
</comment>
<keyword evidence="4" id="KW-1185">Reference proteome</keyword>
<feature type="domain" description="DUF1254" evidence="2">
    <location>
        <begin position="51"/>
        <end position="182"/>
    </location>
</feature>
<sequence>MIRQPAEVSPEQARAIAKEAYIYGFPMIDNYRIQHAYFVDKQGPEYKGGWNEIHNTARVYTPEDTAIQTPNSDTPYSTLGADLRTEPLVLTVPPIQRDRYHSLQFIDGYTHNFAYVGSRATGNGGGTYLLAGPNWEGETPEGVDEVIRSDTELAFVLYRTQLFSPSDIDEVKQIQAGYEVTPLSGYLNQPPPEPAPAIEFAAPLPPDQQRTSPQCYQILDFVLRFAPTLPGEQELRDRFAGIGVGPEANFDADGLSPEIRHAIEAGMADAWAEFNEFKKAEIDTGRVTSAQLFGSRQDLKGNYLYRMAGAVLGIYGNTAAEAVYPVFTNDAAGAPLTGTNNYRFHLPSGQLPPVNSFWSLTMYELPASRLVDNPIKRYLVNSPMLPSLVADPDGGYTLYIQNNSPDNGREANWLPAPTGSFMLVLRLYWPKPEALNDTWKPPQPVKA</sequence>
<protein>
    <recommendedName>
        <fullName evidence="5">Cell envelope protein</fullName>
    </recommendedName>
</protein>
<dbReference type="Pfam" id="PF06863">
    <property type="entry name" value="DUF1254"/>
    <property type="match status" value="1"/>
</dbReference>
<evidence type="ECO:0000313" key="3">
    <source>
        <dbReference type="EMBL" id="GJF11046.1"/>
    </source>
</evidence>
<reference evidence="3 4" key="1">
    <citation type="submission" date="2021-08" db="EMBL/GenBank/DDBJ databases">
        <title>Draft genome sequence of Mycolicibacterium sp. NGTWS1702 strain.</title>
        <authorList>
            <person name="Matsumoto M."/>
            <person name="Tang B.C.C."/>
            <person name="Machida Y."/>
            <person name="Matoyama H."/>
            <person name="Kishihara T."/>
            <person name="Sato S."/>
            <person name="Kondo I."/>
            <person name="Sano M."/>
            <person name="Kato G."/>
        </authorList>
    </citation>
    <scope>NUCLEOTIDE SEQUENCE [LARGE SCALE GENOMIC DNA]</scope>
    <source>
        <strain evidence="3 4">NGTWSNA01</strain>
    </source>
</reference>
<dbReference type="Gene3D" id="2.60.120.600">
    <property type="entry name" value="Domain of unknown function DUF1214, C-terminal domain"/>
    <property type="match status" value="1"/>
</dbReference>